<dbReference type="InterPro" id="IPR029044">
    <property type="entry name" value="Nucleotide-diphossugar_trans"/>
</dbReference>
<evidence type="ECO:0000256" key="3">
    <source>
        <dbReference type="ARBA" id="ARBA00022723"/>
    </source>
</evidence>
<dbReference type="Pfam" id="PF12804">
    <property type="entry name" value="NTP_transf_3"/>
    <property type="match status" value="1"/>
</dbReference>
<gene>
    <name evidence="9" type="ORF">FRD01_08705</name>
</gene>
<evidence type="ECO:0000256" key="6">
    <source>
        <dbReference type="ARBA" id="ARBA00023134"/>
    </source>
</evidence>
<keyword evidence="10" id="KW-1185">Reference proteome</keyword>
<organism evidence="9 10">
    <name type="scientific">Microvenator marinus</name>
    <dbReference type="NCBI Taxonomy" id="2600177"/>
    <lineage>
        <taxon>Bacteria</taxon>
        <taxon>Deltaproteobacteria</taxon>
        <taxon>Bradymonadales</taxon>
        <taxon>Microvenatoraceae</taxon>
        <taxon>Microvenator</taxon>
    </lineage>
</organism>
<keyword evidence="6" id="KW-0342">GTP-binding</keyword>
<dbReference type="PANTHER" id="PTHR19136:SF81">
    <property type="entry name" value="MOLYBDENUM COFACTOR GUANYLYLTRANSFERASE"/>
    <property type="match status" value="1"/>
</dbReference>
<keyword evidence="1" id="KW-0963">Cytoplasm</keyword>
<dbReference type="InterPro" id="IPR025877">
    <property type="entry name" value="MobA-like_NTP_Trfase"/>
</dbReference>
<evidence type="ECO:0000313" key="10">
    <source>
        <dbReference type="Proteomes" id="UP000321595"/>
    </source>
</evidence>
<protein>
    <submittedName>
        <fullName evidence="9">Molybdenum cofactor guanylyltransferase</fullName>
    </submittedName>
</protein>
<feature type="domain" description="MobA-like NTP transferase" evidence="8">
    <location>
        <begin position="23"/>
        <end position="135"/>
    </location>
</feature>
<evidence type="ECO:0000256" key="5">
    <source>
        <dbReference type="ARBA" id="ARBA00022842"/>
    </source>
</evidence>
<keyword evidence="4" id="KW-0547">Nucleotide-binding</keyword>
<name>A0A5B8XQE0_9DELT</name>
<dbReference type="Gene3D" id="3.90.550.10">
    <property type="entry name" value="Spore Coat Polysaccharide Biosynthesis Protein SpsA, Chain A"/>
    <property type="match status" value="1"/>
</dbReference>
<reference evidence="9 10" key="1">
    <citation type="submission" date="2019-08" db="EMBL/GenBank/DDBJ databases">
        <authorList>
            <person name="Liang Q."/>
        </authorList>
    </citation>
    <scope>NUCLEOTIDE SEQUENCE [LARGE SCALE GENOMIC DNA]</scope>
    <source>
        <strain evidence="9 10">V1718</strain>
    </source>
</reference>
<dbReference type="OrthoDB" id="9788394at2"/>
<dbReference type="InterPro" id="IPR013482">
    <property type="entry name" value="Molybde_CF_guanTrfase"/>
</dbReference>
<dbReference type="PANTHER" id="PTHR19136">
    <property type="entry name" value="MOLYBDENUM COFACTOR GUANYLYLTRANSFERASE"/>
    <property type="match status" value="1"/>
</dbReference>
<keyword evidence="3" id="KW-0479">Metal-binding</keyword>
<dbReference type="Proteomes" id="UP000321595">
    <property type="component" value="Chromosome"/>
</dbReference>
<evidence type="ECO:0000313" key="9">
    <source>
        <dbReference type="EMBL" id="QED27317.1"/>
    </source>
</evidence>
<evidence type="ECO:0000256" key="2">
    <source>
        <dbReference type="ARBA" id="ARBA00022679"/>
    </source>
</evidence>
<dbReference type="SUPFAM" id="SSF53448">
    <property type="entry name" value="Nucleotide-diphospho-sugar transferases"/>
    <property type="match status" value="1"/>
</dbReference>
<dbReference type="KEGG" id="bbae:FRD01_08705"/>
<dbReference type="CDD" id="cd02503">
    <property type="entry name" value="MobA"/>
    <property type="match status" value="1"/>
</dbReference>
<accession>A0A5B8XQE0</accession>
<dbReference type="GO" id="GO:0046872">
    <property type="term" value="F:metal ion binding"/>
    <property type="evidence" value="ECO:0007669"/>
    <property type="project" value="UniProtKB-KW"/>
</dbReference>
<evidence type="ECO:0000259" key="8">
    <source>
        <dbReference type="Pfam" id="PF12804"/>
    </source>
</evidence>
<sequence>MEGGRRRYRGDRRKRIAILRLLGVVLAGGKSTRFGSDKAFAEVENRPLIAHVLDSLSLCDATLVVGRTALELNAQDSPPCIPDAEGFEGPVAGLVAALGWAAQNSYSHVFLTSCDLLGLAPEWPRALASEARPAAAVKNQVWQSMCSAWEVTALKGYRPSSNSSIWKMLDDLGASVVDPPEGWANVHGVNTPEDLMRARKRLRAQQS</sequence>
<dbReference type="EMBL" id="CP042467">
    <property type="protein sequence ID" value="QED27317.1"/>
    <property type="molecule type" value="Genomic_DNA"/>
</dbReference>
<proteinExistence type="predicted"/>
<keyword evidence="5" id="KW-0460">Magnesium</keyword>
<keyword evidence="7" id="KW-0501">Molybdenum cofactor biosynthesis</keyword>
<keyword evidence="9" id="KW-0548">Nucleotidyltransferase</keyword>
<dbReference type="GO" id="GO:0006777">
    <property type="term" value="P:Mo-molybdopterin cofactor biosynthetic process"/>
    <property type="evidence" value="ECO:0007669"/>
    <property type="project" value="UniProtKB-KW"/>
</dbReference>
<evidence type="ECO:0000256" key="4">
    <source>
        <dbReference type="ARBA" id="ARBA00022741"/>
    </source>
</evidence>
<evidence type="ECO:0000256" key="1">
    <source>
        <dbReference type="ARBA" id="ARBA00022490"/>
    </source>
</evidence>
<dbReference type="AlphaFoldDB" id="A0A5B8XQE0"/>
<dbReference type="GO" id="GO:0005525">
    <property type="term" value="F:GTP binding"/>
    <property type="evidence" value="ECO:0007669"/>
    <property type="project" value="UniProtKB-KW"/>
</dbReference>
<dbReference type="GO" id="GO:0016779">
    <property type="term" value="F:nucleotidyltransferase activity"/>
    <property type="evidence" value="ECO:0007669"/>
    <property type="project" value="UniProtKB-KW"/>
</dbReference>
<evidence type="ECO:0000256" key="7">
    <source>
        <dbReference type="ARBA" id="ARBA00023150"/>
    </source>
</evidence>
<keyword evidence="2 9" id="KW-0808">Transferase</keyword>